<dbReference type="STRING" id="1792845.BC343_07750"/>
<accession>A0A1S9PC44</accession>
<keyword evidence="1" id="KW-0812">Transmembrane</keyword>
<protein>
    <recommendedName>
        <fullName evidence="4">PH domain-containing protein</fullName>
    </recommendedName>
</protein>
<evidence type="ECO:0000313" key="2">
    <source>
        <dbReference type="EMBL" id="OOQ58552.1"/>
    </source>
</evidence>
<comment type="caution">
    <text evidence="2">The sequence shown here is derived from an EMBL/GenBank/DDBJ whole genome shotgun (WGS) entry which is preliminary data.</text>
</comment>
<organism evidence="2 3">
    <name type="scientific">Mucilaginibacter pedocola</name>
    <dbReference type="NCBI Taxonomy" id="1792845"/>
    <lineage>
        <taxon>Bacteria</taxon>
        <taxon>Pseudomonadati</taxon>
        <taxon>Bacteroidota</taxon>
        <taxon>Sphingobacteriia</taxon>
        <taxon>Sphingobacteriales</taxon>
        <taxon>Sphingobacteriaceae</taxon>
        <taxon>Mucilaginibacter</taxon>
    </lineage>
</organism>
<keyword evidence="3" id="KW-1185">Reference proteome</keyword>
<evidence type="ECO:0000313" key="3">
    <source>
        <dbReference type="Proteomes" id="UP000189739"/>
    </source>
</evidence>
<keyword evidence="1" id="KW-0472">Membrane</keyword>
<dbReference type="RefSeq" id="WP_078349250.1">
    <property type="nucleotide sequence ID" value="NZ_MBTF01000023.1"/>
</dbReference>
<feature type="transmembrane region" description="Helical" evidence="1">
    <location>
        <begin position="20"/>
        <end position="37"/>
    </location>
</feature>
<reference evidence="2 3" key="1">
    <citation type="submission" date="2016-07" db="EMBL/GenBank/DDBJ databases">
        <title>Genomic analysis of zinc-resistant bacterium Mucilaginibacter pedocola TBZ30.</title>
        <authorList>
            <person name="Huang J."/>
            <person name="Tang J."/>
        </authorList>
    </citation>
    <scope>NUCLEOTIDE SEQUENCE [LARGE SCALE GENOMIC DNA]</scope>
    <source>
        <strain evidence="2 3">TBZ30</strain>
    </source>
</reference>
<name>A0A1S9PC44_9SPHI</name>
<dbReference type="Proteomes" id="UP000189739">
    <property type="component" value="Unassembled WGS sequence"/>
</dbReference>
<dbReference type="AlphaFoldDB" id="A0A1S9PC44"/>
<feature type="transmembrane region" description="Helical" evidence="1">
    <location>
        <begin position="46"/>
        <end position="67"/>
    </location>
</feature>
<evidence type="ECO:0008006" key="4">
    <source>
        <dbReference type="Google" id="ProtNLM"/>
    </source>
</evidence>
<gene>
    <name evidence="2" type="ORF">BC343_07750</name>
</gene>
<sequence>MSDKAVFTEKQYLGREWMPITIRLVLSMFCFAAYFFTDERERNGDLLAVVGFAIITISIILGFVVHFNTTVANKSVTLDGLWTTRRVKIDLNSIVKAEKGTYSRYLFNNPVYNLHTKGTIRFFTAGNDAVHLTDRDGLLYIIGSQHVNEFLRAVQEEMKRKA</sequence>
<proteinExistence type="predicted"/>
<dbReference type="EMBL" id="MBTF01000023">
    <property type="protein sequence ID" value="OOQ58552.1"/>
    <property type="molecule type" value="Genomic_DNA"/>
</dbReference>
<keyword evidence="1" id="KW-1133">Transmembrane helix</keyword>
<evidence type="ECO:0000256" key="1">
    <source>
        <dbReference type="SAM" id="Phobius"/>
    </source>
</evidence>
<dbReference type="OrthoDB" id="706367at2"/>